<dbReference type="Gene3D" id="2.60.40.150">
    <property type="entry name" value="C2 domain"/>
    <property type="match status" value="1"/>
</dbReference>
<dbReference type="AlphaFoldDB" id="A0AAV5CPQ8"/>
<dbReference type="EMBL" id="BQKI01000008">
    <property type="protein sequence ID" value="GJM99990.1"/>
    <property type="molecule type" value="Genomic_DNA"/>
</dbReference>
<gene>
    <name evidence="6" type="primary">ga17138</name>
    <name evidence="6" type="ORF">PR202_ga17138</name>
</gene>
<dbReference type="InterPro" id="IPR000008">
    <property type="entry name" value="C2_dom"/>
</dbReference>
<evidence type="ECO:0008006" key="8">
    <source>
        <dbReference type="Google" id="ProtNLM"/>
    </source>
</evidence>
<dbReference type="Proteomes" id="UP001054889">
    <property type="component" value="Unassembled WGS sequence"/>
</dbReference>
<feature type="region of interest" description="Disordered" evidence="3">
    <location>
        <begin position="118"/>
        <end position="144"/>
    </location>
</feature>
<sequence length="243" mass="26952">MRLLVRVVEARGLPATEAGDGLRDLYARARLGKQRAKTKVARRTLSPAWEEEFAFRVGDLRDQLLVAVLHEDRYFADDVLGQVKVPLSAVLDADNRTLGTQWYQLEPKSKKKSKIKECVKPKDAEAPAPPFPKQDNTSGKEMPESLSGGVLLDEVYAIAPSDLNTLLFSPSSDFLQSLAEIQGTTGLEVQQWKLENDDEILKRIVSYTKAPTKLVKAVKATEDMTYMKADGEMFAVLADVSTP</sequence>
<organism evidence="6 7">
    <name type="scientific">Eleusine coracana subsp. coracana</name>
    <dbReference type="NCBI Taxonomy" id="191504"/>
    <lineage>
        <taxon>Eukaryota</taxon>
        <taxon>Viridiplantae</taxon>
        <taxon>Streptophyta</taxon>
        <taxon>Embryophyta</taxon>
        <taxon>Tracheophyta</taxon>
        <taxon>Spermatophyta</taxon>
        <taxon>Magnoliopsida</taxon>
        <taxon>Liliopsida</taxon>
        <taxon>Poales</taxon>
        <taxon>Poaceae</taxon>
        <taxon>PACMAD clade</taxon>
        <taxon>Chloridoideae</taxon>
        <taxon>Cynodonteae</taxon>
        <taxon>Eleusininae</taxon>
        <taxon>Eleusine</taxon>
    </lineage>
</organism>
<proteinExistence type="predicted"/>
<dbReference type="Pfam" id="PF16016">
    <property type="entry name" value="VASt"/>
    <property type="match status" value="1"/>
</dbReference>
<comment type="caution">
    <text evidence="6">The sequence shown here is derived from an EMBL/GenBank/DDBJ whole genome shotgun (WGS) entry which is preliminary data.</text>
</comment>
<evidence type="ECO:0000256" key="1">
    <source>
        <dbReference type="ARBA" id="ARBA00004370"/>
    </source>
</evidence>
<dbReference type="InterPro" id="IPR035892">
    <property type="entry name" value="C2_domain_sf"/>
</dbReference>
<dbReference type="PROSITE" id="PS50004">
    <property type="entry name" value="C2"/>
    <property type="match status" value="1"/>
</dbReference>
<dbReference type="PANTHER" id="PTHR46296">
    <property type="entry name" value="BNAA05G37250D PROTEIN"/>
    <property type="match status" value="1"/>
</dbReference>
<reference evidence="6" key="1">
    <citation type="journal article" date="2018" name="DNA Res.">
        <title>Multiple hybrid de novo genome assembly of finger millet, an orphan allotetraploid crop.</title>
        <authorList>
            <person name="Hatakeyama M."/>
            <person name="Aluri S."/>
            <person name="Balachadran M.T."/>
            <person name="Sivarajan S.R."/>
            <person name="Patrignani A."/>
            <person name="Gruter S."/>
            <person name="Poveda L."/>
            <person name="Shimizu-Inatsugi R."/>
            <person name="Baeten J."/>
            <person name="Francoijs K.J."/>
            <person name="Nataraja K.N."/>
            <person name="Reddy Y.A.N."/>
            <person name="Phadnis S."/>
            <person name="Ravikumar R.L."/>
            <person name="Schlapbach R."/>
            <person name="Sreeman S.M."/>
            <person name="Shimizu K.K."/>
        </authorList>
    </citation>
    <scope>NUCLEOTIDE SEQUENCE</scope>
</reference>
<evidence type="ECO:0000256" key="2">
    <source>
        <dbReference type="ARBA" id="ARBA00023136"/>
    </source>
</evidence>
<keyword evidence="2" id="KW-0472">Membrane</keyword>
<evidence type="ECO:0000259" key="5">
    <source>
        <dbReference type="PROSITE" id="PS51778"/>
    </source>
</evidence>
<evidence type="ECO:0000313" key="7">
    <source>
        <dbReference type="Proteomes" id="UP001054889"/>
    </source>
</evidence>
<evidence type="ECO:0000313" key="6">
    <source>
        <dbReference type="EMBL" id="GJM99990.1"/>
    </source>
</evidence>
<dbReference type="Pfam" id="PF00168">
    <property type="entry name" value="C2"/>
    <property type="match status" value="1"/>
</dbReference>
<name>A0AAV5CPQ8_ELECO</name>
<dbReference type="GO" id="GO:0016020">
    <property type="term" value="C:membrane"/>
    <property type="evidence" value="ECO:0007669"/>
    <property type="project" value="UniProtKB-SubCell"/>
</dbReference>
<protein>
    <recommendedName>
        <fullName evidence="8">C2 domain-containing protein</fullName>
    </recommendedName>
</protein>
<evidence type="ECO:0000256" key="3">
    <source>
        <dbReference type="SAM" id="MobiDB-lite"/>
    </source>
</evidence>
<dbReference type="SUPFAM" id="SSF49562">
    <property type="entry name" value="C2 domain (Calcium/lipid-binding domain, CaLB)"/>
    <property type="match status" value="1"/>
</dbReference>
<reference evidence="6" key="2">
    <citation type="submission" date="2021-12" db="EMBL/GenBank/DDBJ databases">
        <title>Resequencing data analysis of finger millet.</title>
        <authorList>
            <person name="Hatakeyama M."/>
            <person name="Aluri S."/>
            <person name="Balachadran M.T."/>
            <person name="Sivarajan S.R."/>
            <person name="Poveda L."/>
            <person name="Shimizu-Inatsugi R."/>
            <person name="Schlapbach R."/>
            <person name="Sreeman S.M."/>
            <person name="Shimizu K.K."/>
        </authorList>
    </citation>
    <scope>NUCLEOTIDE SEQUENCE</scope>
</reference>
<keyword evidence="7" id="KW-1185">Reference proteome</keyword>
<dbReference type="InterPro" id="IPR044511">
    <property type="entry name" value="At1g03370/At5g50170-like"/>
</dbReference>
<evidence type="ECO:0000259" key="4">
    <source>
        <dbReference type="PROSITE" id="PS50004"/>
    </source>
</evidence>
<dbReference type="InterPro" id="IPR031968">
    <property type="entry name" value="VASt"/>
</dbReference>
<comment type="subcellular location">
    <subcellularLocation>
        <location evidence="1">Membrane</location>
    </subcellularLocation>
</comment>
<dbReference type="CDD" id="cd00030">
    <property type="entry name" value="C2"/>
    <property type="match status" value="1"/>
</dbReference>
<dbReference type="PROSITE" id="PS51778">
    <property type="entry name" value="VAST"/>
    <property type="match status" value="1"/>
</dbReference>
<feature type="domain" description="VASt" evidence="5">
    <location>
        <begin position="147"/>
        <end position="243"/>
    </location>
</feature>
<accession>A0AAV5CPQ8</accession>
<dbReference type="SMART" id="SM00239">
    <property type="entry name" value="C2"/>
    <property type="match status" value="1"/>
</dbReference>
<feature type="domain" description="C2" evidence="4">
    <location>
        <begin position="1"/>
        <end position="103"/>
    </location>
</feature>
<dbReference type="PANTHER" id="PTHR46296:SF8">
    <property type="entry name" value="OS06G0297800 PROTEIN"/>
    <property type="match status" value="1"/>
</dbReference>